<evidence type="ECO:0000313" key="1">
    <source>
        <dbReference type="EMBL" id="GMN52090.1"/>
    </source>
</evidence>
<keyword evidence="2" id="KW-1185">Reference proteome</keyword>
<gene>
    <name evidence="1" type="ORF">TIFTF001_021245</name>
</gene>
<sequence>MEISSCGQIQASCTYIIEEKPNSNNLTHHKIARSGDIELAMSRNEILPYWNFSYNIPAIINRSNRILELKTTNVPMIVDHDGHV</sequence>
<accession>A0AA88DBP5</accession>
<evidence type="ECO:0000313" key="2">
    <source>
        <dbReference type="Proteomes" id="UP001187192"/>
    </source>
</evidence>
<proteinExistence type="predicted"/>
<comment type="caution">
    <text evidence="1">The sequence shown here is derived from an EMBL/GenBank/DDBJ whole genome shotgun (WGS) entry which is preliminary data.</text>
</comment>
<dbReference type="AlphaFoldDB" id="A0AA88DBP5"/>
<reference evidence="1" key="1">
    <citation type="submission" date="2023-07" db="EMBL/GenBank/DDBJ databases">
        <title>draft genome sequence of fig (Ficus carica).</title>
        <authorList>
            <person name="Takahashi T."/>
            <person name="Nishimura K."/>
        </authorList>
    </citation>
    <scope>NUCLEOTIDE SEQUENCE</scope>
</reference>
<dbReference type="Proteomes" id="UP001187192">
    <property type="component" value="Unassembled WGS sequence"/>
</dbReference>
<protein>
    <submittedName>
        <fullName evidence="1">Uncharacterized protein</fullName>
    </submittedName>
</protein>
<name>A0AA88DBP5_FICCA</name>
<organism evidence="1 2">
    <name type="scientific">Ficus carica</name>
    <name type="common">Common fig</name>
    <dbReference type="NCBI Taxonomy" id="3494"/>
    <lineage>
        <taxon>Eukaryota</taxon>
        <taxon>Viridiplantae</taxon>
        <taxon>Streptophyta</taxon>
        <taxon>Embryophyta</taxon>
        <taxon>Tracheophyta</taxon>
        <taxon>Spermatophyta</taxon>
        <taxon>Magnoliopsida</taxon>
        <taxon>eudicotyledons</taxon>
        <taxon>Gunneridae</taxon>
        <taxon>Pentapetalae</taxon>
        <taxon>rosids</taxon>
        <taxon>fabids</taxon>
        <taxon>Rosales</taxon>
        <taxon>Moraceae</taxon>
        <taxon>Ficeae</taxon>
        <taxon>Ficus</taxon>
    </lineage>
</organism>
<dbReference type="EMBL" id="BTGU01000040">
    <property type="protein sequence ID" value="GMN52090.1"/>
    <property type="molecule type" value="Genomic_DNA"/>
</dbReference>